<dbReference type="SUPFAM" id="SSF57938">
    <property type="entry name" value="DnaJ/Hsp40 cysteine-rich domain"/>
    <property type="match status" value="1"/>
</dbReference>
<accession>A0ABM1FBF8</accession>
<name>A0ABM1FBF8_PRICU</name>
<dbReference type="Gene3D" id="2.60.260.20">
    <property type="entry name" value="Urease metallochaperone UreE, N-terminal domain"/>
    <property type="match status" value="2"/>
</dbReference>
<dbReference type="Pfam" id="PF01556">
    <property type="entry name" value="DnaJ_C"/>
    <property type="match status" value="1"/>
</dbReference>
<protein>
    <submittedName>
        <fullName evidence="11">Protein tumorous imaginal discs, mitochondrial-like</fullName>
    </submittedName>
</protein>
<dbReference type="Pfam" id="PF00226">
    <property type="entry name" value="DnaJ"/>
    <property type="match status" value="1"/>
</dbReference>
<keyword evidence="1 6" id="KW-0479">Metal-binding</keyword>
<dbReference type="InterPro" id="IPR036410">
    <property type="entry name" value="HSP_DnaJ_Cys-rich_dom_sf"/>
</dbReference>
<feature type="zinc finger region" description="CR-type" evidence="6">
    <location>
        <begin position="222"/>
        <end position="300"/>
    </location>
</feature>
<feature type="domain" description="J" evidence="8">
    <location>
        <begin position="78"/>
        <end position="142"/>
    </location>
</feature>
<keyword evidence="2" id="KW-0677">Repeat</keyword>
<dbReference type="PANTHER" id="PTHR44145:SF3">
    <property type="entry name" value="DNAJ HOMOLOG SUBFAMILY A MEMBER 3, MITOCHONDRIAL"/>
    <property type="match status" value="1"/>
</dbReference>
<dbReference type="Proteomes" id="UP000695022">
    <property type="component" value="Unplaced"/>
</dbReference>
<keyword evidence="4 6" id="KW-0862">Zinc</keyword>
<dbReference type="RefSeq" id="XP_014681779.1">
    <property type="nucleotide sequence ID" value="XM_014826293.1"/>
</dbReference>
<dbReference type="InterPro" id="IPR051938">
    <property type="entry name" value="Apopto_cytoskel_mod"/>
</dbReference>
<dbReference type="InterPro" id="IPR036869">
    <property type="entry name" value="J_dom_sf"/>
</dbReference>
<dbReference type="InterPro" id="IPR001623">
    <property type="entry name" value="DnaJ_domain"/>
</dbReference>
<keyword evidence="5" id="KW-0143">Chaperone</keyword>
<gene>
    <name evidence="11" type="primary">LOC106821469</name>
</gene>
<evidence type="ECO:0000313" key="10">
    <source>
        <dbReference type="Proteomes" id="UP000695022"/>
    </source>
</evidence>
<evidence type="ECO:0000256" key="2">
    <source>
        <dbReference type="ARBA" id="ARBA00022737"/>
    </source>
</evidence>
<proteinExistence type="inferred from homology"/>
<dbReference type="CDD" id="cd10719">
    <property type="entry name" value="DnaJ_zf"/>
    <property type="match status" value="1"/>
</dbReference>
<dbReference type="GeneID" id="106821469"/>
<evidence type="ECO:0000256" key="6">
    <source>
        <dbReference type="PROSITE-ProRule" id="PRU00546"/>
    </source>
</evidence>
<keyword evidence="3 6" id="KW-0863">Zinc-finger</keyword>
<keyword evidence="10" id="KW-1185">Reference proteome</keyword>
<evidence type="ECO:0000256" key="3">
    <source>
        <dbReference type="ARBA" id="ARBA00022771"/>
    </source>
</evidence>
<feature type="compositionally biased region" description="Low complexity" evidence="7">
    <location>
        <begin position="142"/>
        <end position="162"/>
    </location>
</feature>
<evidence type="ECO:0000313" key="11">
    <source>
        <dbReference type="RefSeq" id="XP_014681779.1"/>
    </source>
</evidence>
<feature type="domain" description="CR-type" evidence="9">
    <location>
        <begin position="222"/>
        <end position="300"/>
    </location>
</feature>
<evidence type="ECO:0000259" key="9">
    <source>
        <dbReference type="PROSITE" id="PS51188"/>
    </source>
</evidence>
<feature type="region of interest" description="Disordered" evidence="7">
    <location>
        <begin position="133"/>
        <end position="164"/>
    </location>
</feature>
<dbReference type="PRINTS" id="PR00625">
    <property type="entry name" value="JDOMAIN"/>
</dbReference>
<dbReference type="SUPFAM" id="SSF49493">
    <property type="entry name" value="HSP40/DnaJ peptide-binding domain"/>
    <property type="match status" value="2"/>
</dbReference>
<dbReference type="CDD" id="cd10747">
    <property type="entry name" value="DnaJ_C"/>
    <property type="match status" value="1"/>
</dbReference>
<dbReference type="Gene3D" id="2.10.230.10">
    <property type="entry name" value="Heat shock protein DnaJ, cysteine-rich domain"/>
    <property type="match status" value="1"/>
</dbReference>
<dbReference type="SMART" id="SM00271">
    <property type="entry name" value="DnaJ"/>
    <property type="match status" value="1"/>
</dbReference>
<evidence type="ECO:0000256" key="4">
    <source>
        <dbReference type="ARBA" id="ARBA00022833"/>
    </source>
</evidence>
<dbReference type="InterPro" id="IPR001305">
    <property type="entry name" value="HSP_DnaJ_Cys-rich_dom"/>
</dbReference>
<dbReference type="Pfam" id="PF00684">
    <property type="entry name" value="DnaJ_CXXCXGXG"/>
    <property type="match status" value="1"/>
</dbReference>
<evidence type="ECO:0000256" key="7">
    <source>
        <dbReference type="SAM" id="MobiDB-lite"/>
    </source>
</evidence>
<dbReference type="InterPro" id="IPR008971">
    <property type="entry name" value="HSP40/DnaJ_pept-bd"/>
</dbReference>
<dbReference type="InterPro" id="IPR018253">
    <property type="entry name" value="DnaJ_domain_CS"/>
</dbReference>
<dbReference type="PROSITE" id="PS00636">
    <property type="entry name" value="DNAJ_1"/>
    <property type="match status" value="1"/>
</dbReference>
<reference evidence="11" key="1">
    <citation type="submission" date="2025-08" db="UniProtKB">
        <authorList>
            <consortium name="RefSeq"/>
        </authorList>
    </citation>
    <scope>IDENTIFICATION</scope>
</reference>
<dbReference type="HAMAP" id="MF_01152">
    <property type="entry name" value="DnaJ"/>
    <property type="match status" value="1"/>
</dbReference>
<sequence>MAATVKACKVLVSNTRSSLLLPYILSDIFHTSRVSYSFSYAFRCDEANCCKVFQSGLTRNHITARWLHSSSSYSANKDYYKILGITRKASASEIKKSYYQLAKKYHPDTNKAADASRRFQEVSEAYEILSDESKKSQYDTWGSSSSQPPPGRSSGAGPSQQGFEGFHATIDPEELFRKIFGDATQFRKGFGQQAQGFADTIFGFGAASEVVMNLSFQEAARGVNKDIAVNVVDTCQYCKGSGAEYGSKVIKCPYCNGTGMESFSTGPFVMRGTCRKCHGKKVFIPRPCMECEGKGQSVQRKTVTVPVPAGVEDGQTVRMPVGKKEIFITFRVADSTYFTRDGADIYTDVNISLAQAALGGSIRIQGLHEDIDLRVPPGTSSHTTQRLAGKGVARVNSWGYGDHYVIIKIDVPRNLTTEQRNLLLAYAQTLKGTKGTIDGVAKDDKENCMDSEDVKQEEGFFATLKNKIFG</sequence>
<evidence type="ECO:0000256" key="1">
    <source>
        <dbReference type="ARBA" id="ARBA00022723"/>
    </source>
</evidence>
<dbReference type="CDD" id="cd06257">
    <property type="entry name" value="DnaJ"/>
    <property type="match status" value="1"/>
</dbReference>
<dbReference type="PANTHER" id="PTHR44145">
    <property type="entry name" value="DNAJ HOMOLOG SUBFAMILY A MEMBER 3, MITOCHONDRIAL"/>
    <property type="match status" value="1"/>
</dbReference>
<evidence type="ECO:0000259" key="8">
    <source>
        <dbReference type="PROSITE" id="PS50076"/>
    </source>
</evidence>
<dbReference type="PROSITE" id="PS51188">
    <property type="entry name" value="ZF_CR"/>
    <property type="match status" value="1"/>
</dbReference>
<dbReference type="PROSITE" id="PS50076">
    <property type="entry name" value="DNAJ_2"/>
    <property type="match status" value="1"/>
</dbReference>
<organism evidence="10 11">
    <name type="scientific">Priapulus caudatus</name>
    <name type="common">Priapulid worm</name>
    <dbReference type="NCBI Taxonomy" id="37621"/>
    <lineage>
        <taxon>Eukaryota</taxon>
        <taxon>Metazoa</taxon>
        <taxon>Ecdysozoa</taxon>
        <taxon>Scalidophora</taxon>
        <taxon>Priapulida</taxon>
        <taxon>Priapulimorpha</taxon>
        <taxon>Priapulimorphida</taxon>
        <taxon>Priapulidae</taxon>
        <taxon>Priapulus</taxon>
    </lineage>
</organism>
<dbReference type="Gene3D" id="1.10.287.110">
    <property type="entry name" value="DnaJ domain"/>
    <property type="match status" value="1"/>
</dbReference>
<evidence type="ECO:0000256" key="5">
    <source>
        <dbReference type="ARBA" id="ARBA00023186"/>
    </source>
</evidence>
<dbReference type="InterPro" id="IPR002939">
    <property type="entry name" value="DnaJ_C"/>
</dbReference>
<dbReference type="SUPFAM" id="SSF46565">
    <property type="entry name" value="Chaperone J-domain"/>
    <property type="match status" value="1"/>
</dbReference>
<dbReference type="InterPro" id="IPR012724">
    <property type="entry name" value="DnaJ"/>
</dbReference>